<keyword evidence="4" id="KW-1185">Reference proteome</keyword>
<evidence type="ECO:0000313" key="4">
    <source>
        <dbReference type="Proteomes" id="UP000334923"/>
    </source>
</evidence>
<dbReference type="NCBIfam" id="TIGR01764">
    <property type="entry name" value="excise"/>
    <property type="match status" value="1"/>
</dbReference>
<dbReference type="Pfam" id="PF12728">
    <property type="entry name" value="HTH_17"/>
    <property type="match status" value="1"/>
</dbReference>
<feature type="domain" description="Helix-turn-helix" evidence="2">
    <location>
        <begin position="4"/>
        <end position="54"/>
    </location>
</feature>
<evidence type="ECO:0000313" key="3">
    <source>
        <dbReference type="EMBL" id="VVM07315.1"/>
    </source>
</evidence>
<dbReference type="OrthoDB" id="515428at2"/>
<protein>
    <recommendedName>
        <fullName evidence="2">Helix-turn-helix domain-containing protein</fullName>
    </recommendedName>
</protein>
<dbReference type="EMBL" id="CABFVA020000087">
    <property type="protein sequence ID" value="VVM07315.1"/>
    <property type="molecule type" value="Genomic_DNA"/>
</dbReference>
<name>A0A5E6MGF1_9BACT</name>
<dbReference type="GO" id="GO:0003677">
    <property type="term" value="F:DNA binding"/>
    <property type="evidence" value="ECO:0007669"/>
    <property type="project" value="InterPro"/>
</dbReference>
<evidence type="ECO:0000256" key="1">
    <source>
        <dbReference type="SAM" id="MobiDB-lite"/>
    </source>
</evidence>
<dbReference type="Proteomes" id="UP000334923">
    <property type="component" value="Unassembled WGS sequence"/>
</dbReference>
<gene>
    <name evidence="3" type="ORF">MAMT_01676</name>
</gene>
<dbReference type="InterPro" id="IPR041657">
    <property type="entry name" value="HTH_17"/>
</dbReference>
<proteinExistence type="predicted"/>
<reference evidence="3 4" key="1">
    <citation type="submission" date="2019-09" db="EMBL/GenBank/DDBJ databases">
        <authorList>
            <person name="Cremers G."/>
        </authorList>
    </citation>
    <scope>NUCLEOTIDE SEQUENCE [LARGE SCALE GENOMIC DNA]</scope>
    <source>
        <strain evidence="3">4A</strain>
    </source>
</reference>
<dbReference type="InterPro" id="IPR010093">
    <property type="entry name" value="SinI_DNA-bd"/>
</dbReference>
<feature type="region of interest" description="Disordered" evidence="1">
    <location>
        <begin position="59"/>
        <end position="80"/>
    </location>
</feature>
<organism evidence="3 4">
    <name type="scientific">Methylacidimicrobium tartarophylax</name>
    <dbReference type="NCBI Taxonomy" id="1041768"/>
    <lineage>
        <taxon>Bacteria</taxon>
        <taxon>Pseudomonadati</taxon>
        <taxon>Verrucomicrobiota</taxon>
        <taxon>Methylacidimicrobium</taxon>
    </lineage>
</organism>
<sequence>MKDWITVEEVADLLGISQRMALKLWREKRLPGGVKLGKRTIRFKRSIVEQHLEELALPTATRTPKRRIRSSHGPAFSGRTETGKCYECGDPFQRR</sequence>
<dbReference type="RefSeq" id="WP_142660494.1">
    <property type="nucleotide sequence ID" value="NZ_CABFVA020000087.1"/>
</dbReference>
<evidence type="ECO:0000259" key="2">
    <source>
        <dbReference type="Pfam" id="PF12728"/>
    </source>
</evidence>
<dbReference type="AlphaFoldDB" id="A0A5E6MGF1"/>
<accession>A0A5E6MGF1</accession>